<dbReference type="Proteomes" id="UP001175226">
    <property type="component" value="Unassembled WGS sequence"/>
</dbReference>
<gene>
    <name evidence="1" type="ORF">EV421DRAFT_1902505</name>
</gene>
<sequence>MLTFSQHICWCGHGIHMHVDYISMFVHQCVAMNCAVYYPKTPQVQACTCSTSLIKHMPVINVYHLPATPPNVDNALPSNVNTFAGDTTNIPFTQVPMPAPSTNDNPSHSYGKILAPAPQPVIQTAIMSQIDAHSHSEKGNFYTAQYQNDNSSAVNNVQDLSARFREDYLTTYNSVHGAEAWAGHHSSPAPSSFGV</sequence>
<name>A0AA39JS48_9AGAR</name>
<reference evidence="1" key="1">
    <citation type="submission" date="2023-06" db="EMBL/GenBank/DDBJ databases">
        <authorList>
            <consortium name="Lawrence Berkeley National Laboratory"/>
            <person name="Ahrendt S."/>
            <person name="Sahu N."/>
            <person name="Indic B."/>
            <person name="Wong-Bajracharya J."/>
            <person name="Merenyi Z."/>
            <person name="Ke H.-M."/>
            <person name="Monk M."/>
            <person name="Kocsube S."/>
            <person name="Drula E."/>
            <person name="Lipzen A."/>
            <person name="Balint B."/>
            <person name="Henrissat B."/>
            <person name="Andreopoulos B."/>
            <person name="Martin F.M."/>
            <person name="Harder C.B."/>
            <person name="Rigling D."/>
            <person name="Ford K.L."/>
            <person name="Foster G.D."/>
            <person name="Pangilinan J."/>
            <person name="Papanicolaou A."/>
            <person name="Barry K."/>
            <person name="LaButti K."/>
            <person name="Viragh M."/>
            <person name="Koriabine M."/>
            <person name="Yan M."/>
            <person name="Riley R."/>
            <person name="Champramary S."/>
            <person name="Plett K.L."/>
            <person name="Tsai I.J."/>
            <person name="Slot J."/>
            <person name="Sipos G."/>
            <person name="Plett J."/>
            <person name="Nagy L.G."/>
            <person name="Grigoriev I.V."/>
        </authorList>
    </citation>
    <scope>NUCLEOTIDE SEQUENCE</scope>
    <source>
        <strain evidence="1">FPL87.14</strain>
    </source>
</reference>
<keyword evidence="2" id="KW-1185">Reference proteome</keyword>
<dbReference type="AlphaFoldDB" id="A0AA39JS48"/>
<organism evidence="1 2">
    <name type="scientific">Armillaria borealis</name>
    <dbReference type="NCBI Taxonomy" id="47425"/>
    <lineage>
        <taxon>Eukaryota</taxon>
        <taxon>Fungi</taxon>
        <taxon>Dikarya</taxon>
        <taxon>Basidiomycota</taxon>
        <taxon>Agaricomycotina</taxon>
        <taxon>Agaricomycetes</taxon>
        <taxon>Agaricomycetidae</taxon>
        <taxon>Agaricales</taxon>
        <taxon>Marasmiineae</taxon>
        <taxon>Physalacriaceae</taxon>
        <taxon>Armillaria</taxon>
    </lineage>
</organism>
<evidence type="ECO:0000313" key="1">
    <source>
        <dbReference type="EMBL" id="KAK0445573.1"/>
    </source>
</evidence>
<dbReference type="EMBL" id="JAUEPT010000016">
    <property type="protein sequence ID" value="KAK0445573.1"/>
    <property type="molecule type" value="Genomic_DNA"/>
</dbReference>
<protein>
    <submittedName>
        <fullName evidence="1">Uncharacterized protein</fullName>
    </submittedName>
</protein>
<proteinExistence type="predicted"/>
<accession>A0AA39JS48</accession>
<evidence type="ECO:0000313" key="2">
    <source>
        <dbReference type="Proteomes" id="UP001175226"/>
    </source>
</evidence>
<comment type="caution">
    <text evidence="1">The sequence shown here is derived from an EMBL/GenBank/DDBJ whole genome shotgun (WGS) entry which is preliminary data.</text>
</comment>